<dbReference type="PANTHER" id="PTHR31911">
    <property type="entry name" value="PROTEIN FAM133"/>
    <property type="match status" value="1"/>
</dbReference>
<keyword evidence="4" id="KW-1185">Reference proteome</keyword>
<evidence type="ECO:0000313" key="4">
    <source>
        <dbReference type="Proteomes" id="UP001159427"/>
    </source>
</evidence>
<evidence type="ECO:0000256" key="2">
    <source>
        <dbReference type="SAM" id="MobiDB-lite"/>
    </source>
</evidence>
<feature type="compositionally biased region" description="Low complexity" evidence="2">
    <location>
        <begin position="109"/>
        <end position="119"/>
    </location>
</feature>
<protein>
    <submittedName>
        <fullName evidence="3">Uncharacterized protein</fullName>
    </submittedName>
</protein>
<feature type="compositionally biased region" description="Basic and acidic residues" evidence="2">
    <location>
        <begin position="70"/>
        <end position="88"/>
    </location>
</feature>
<organism evidence="3 4">
    <name type="scientific">Porites evermanni</name>
    <dbReference type="NCBI Taxonomy" id="104178"/>
    <lineage>
        <taxon>Eukaryota</taxon>
        <taxon>Metazoa</taxon>
        <taxon>Cnidaria</taxon>
        <taxon>Anthozoa</taxon>
        <taxon>Hexacorallia</taxon>
        <taxon>Scleractinia</taxon>
        <taxon>Fungiina</taxon>
        <taxon>Poritidae</taxon>
        <taxon>Porites</taxon>
    </lineage>
</organism>
<dbReference type="Proteomes" id="UP001159427">
    <property type="component" value="Unassembled WGS sequence"/>
</dbReference>
<feature type="region of interest" description="Disordered" evidence="2">
    <location>
        <begin position="1"/>
        <end position="40"/>
    </location>
</feature>
<dbReference type="PANTHER" id="PTHR31911:SF1">
    <property type="entry name" value="FAMILY WITH SEQUENCE SIMILARITY 133 MEMBER B-RELATED"/>
    <property type="match status" value="1"/>
</dbReference>
<comment type="caution">
    <text evidence="3">The sequence shown here is derived from an EMBL/GenBank/DDBJ whole genome shotgun (WGS) entry which is preliminary data.</text>
</comment>
<proteinExistence type="inferred from homology"/>
<feature type="region of interest" description="Disordered" evidence="2">
    <location>
        <begin position="70"/>
        <end position="185"/>
    </location>
</feature>
<evidence type="ECO:0000256" key="1">
    <source>
        <dbReference type="ARBA" id="ARBA00009569"/>
    </source>
</evidence>
<gene>
    <name evidence="3" type="ORF">PEVE_00017196</name>
</gene>
<name>A0ABN8S5A4_9CNID</name>
<feature type="compositionally biased region" description="Basic and acidic residues" evidence="2">
    <location>
        <begin position="124"/>
        <end position="144"/>
    </location>
</feature>
<feature type="compositionally biased region" description="Basic residues" evidence="2">
    <location>
        <begin position="89"/>
        <end position="108"/>
    </location>
</feature>
<dbReference type="InterPro" id="IPR026766">
    <property type="entry name" value="Fam133"/>
</dbReference>
<evidence type="ECO:0000313" key="3">
    <source>
        <dbReference type="EMBL" id="CAH3186892.1"/>
    </source>
</evidence>
<sequence length="185" mass="21341">MGKRDNRVAHVNPVAMARARGPPPSSGPTIRDYLNRNRPTLEEVKEMMNKRKTGSETLAAFEEHLNEKFKNELKKNREKILGDAESSSKTKKKEKKKSSKHRKKRRRSSSSSSTSTSDNSESEEEKKNLGHRKEERAKRERSENALRLTEMQKNQRLKRERRSTEMMMSCPHLNTGPGQEPVKLA</sequence>
<reference evidence="3 4" key="1">
    <citation type="submission" date="2022-05" db="EMBL/GenBank/DDBJ databases">
        <authorList>
            <consortium name="Genoscope - CEA"/>
            <person name="William W."/>
        </authorList>
    </citation>
    <scope>NUCLEOTIDE SEQUENCE [LARGE SCALE GENOMIC DNA]</scope>
</reference>
<accession>A0ABN8S5A4</accession>
<dbReference type="EMBL" id="CALNXI010002374">
    <property type="protein sequence ID" value="CAH3186892.1"/>
    <property type="molecule type" value="Genomic_DNA"/>
</dbReference>
<comment type="similarity">
    <text evidence="1">Belongs to the FAM133 family.</text>
</comment>